<dbReference type="Proteomes" id="UP000473905">
    <property type="component" value="Unassembled WGS sequence"/>
</dbReference>
<dbReference type="Pfam" id="PF16141">
    <property type="entry name" value="GH18_BT1044-like"/>
    <property type="match status" value="1"/>
</dbReference>
<accession>A0A6L3G6E5</accession>
<dbReference type="EMBL" id="VWKB01000006">
    <property type="protein sequence ID" value="KAA4102547.1"/>
    <property type="molecule type" value="Genomic_DNA"/>
</dbReference>
<evidence type="ECO:0000313" key="2">
    <source>
        <dbReference type="EMBL" id="KAA4102547.1"/>
    </source>
</evidence>
<proteinExistence type="predicted"/>
<organism evidence="2 3">
    <name type="scientific">Bacteroides ovatus</name>
    <dbReference type="NCBI Taxonomy" id="28116"/>
    <lineage>
        <taxon>Bacteria</taxon>
        <taxon>Pseudomonadati</taxon>
        <taxon>Bacteroidota</taxon>
        <taxon>Bacteroidia</taxon>
        <taxon>Bacteroidales</taxon>
        <taxon>Bacteroidaceae</taxon>
        <taxon>Bacteroides</taxon>
    </lineage>
</organism>
<evidence type="ECO:0000313" key="3">
    <source>
        <dbReference type="Proteomes" id="UP000473905"/>
    </source>
</evidence>
<sequence length="124" mass="14631">MRTLSCINYESLEQEWNNKAKDNSELTEEDAQRYLNERTDAMLVLCDNYGYDGILIDYTGLSMVGMQEDVLQQYKARQQNFFSRVLDWRIKHEGVSKCTPSVFYAQSPDFHKLGLCYYLKILYL</sequence>
<dbReference type="InterPro" id="IPR032320">
    <property type="entry name" value="GH18_BT1044-like"/>
</dbReference>
<protein>
    <submittedName>
        <fullName evidence="2">Uncharacterized protein</fullName>
    </submittedName>
</protein>
<name>A0A6L3G6E5_BACOV</name>
<reference evidence="2 3" key="1">
    <citation type="journal article" date="2019" name="Nat. Med.">
        <title>A library of human gut bacterial isolates paired with longitudinal multiomics data enables mechanistic microbiome research.</title>
        <authorList>
            <person name="Poyet M."/>
            <person name="Groussin M."/>
            <person name="Gibbons S.M."/>
            <person name="Avila-Pacheco J."/>
            <person name="Jiang X."/>
            <person name="Kearney S.M."/>
            <person name="Perrotta A.R."/>
            <person name="Berdy B."/>
            <person name="Zhao S."/>
            <person name="Lieberman T.D."/>
            <person name="Swanson P.K."/>
            <person name="Smith M."/>
            <person name="Roesemann S."/>
            <person name="Alexander J.E."/>
            <person name="Rich S.A."/>
            <person name="Livny J."/>
            <person name="Vlamakis H."/>
            <person name="Clish C."/>
            <person name="Bullock K."/>
            <person name="Deik A."/>
            <person name="Scott J."/>
            <person name="Pierce K.A."/>
            <person name="Xavier R.J."/>
            <person name="Alm E.J."/>
        </authorList>
    </citation>
    <scope>NUCLEOTIDE SEQUENCE [LARGE SCALE GENOMIC DNA]</scope>
    <source>
        <strain evidence="2 3">BIOML-A134</strain>
    </source>
</reference>
<keyword evidence="3" id="KW-1185">Reference proteome</keyword>
<dbReference type="AlphaFoldDB" id="A0A6L3G6E5"/>
<comment type="caution">
    <text evidence="2">The sequence shown here is derived from an EMBL/GenBank/DDBJ whole genome shotgun (WGS) entry which is preliminary data.</text>
</comment>
<keyword evidence="1" id="KW-0175">Coiled coil</keyword>
<gene>
    <name evidence="2" type="ORF">F3D66_05755</name>
</gene>
<feature type="coiled-coil region" evidence="1">
    <location>
        <begin position="9"/>
        <end position="37"/>
    </location>
</feature>
<evidence type="ECO:0000256" key="1">
    <source>
        <dbReference type="SAM" id="Coils"/>
    </source>
</evidence>